<comment type="subcellular location">
    <subcellularLocation>
        <location evidence="1">Membrane</location>
        <topology evidence="1">Multi-pass membrane protein</topology>
    </subcellularLocation>
</comment>
<evidence type="ECO:0000256" key="1">
    <source>
        <dbReference type="ARBA" id="ARBA00004141"/>
    </source>
</evidence>
<feature type="transmembrane region" description="Helical" evidence="6">
    <location>
        <begin position="228"/>
        <end position="246"/>
    </location>
</feature>
<dbReference type="STRING" id="7868.ENSCMIP00000027500"/>
<dbReference type="InterPro" id="IPR050846">
    <property type="entry name" value="TLCD"/>
</dbReference>
<gene>
    <name evidence="8" type="primary">tlcd3a</name>
</gene>
<keyword evidence="3 6" id="KW-1133">Transmembrane helix</keyword>
<proteinExistence type="predicted"/>
<sequence>MWLLVAQGCCFFPGLFSLTRRFLQKTYPHLTDADTAVISTRVVSAVQAVMAVVSGILITSSCNDVLRDSHWISRDYILFGSPYMAYDLFAMYLCYWYKHRGERHGNRCGHWFGLLGGFLSKNILIVLHHLLLLLVCFPITVFYRKNLGDFFLGCLLMAELSTPFLSFGKILHQFGKQRTRLYKVNAVIALVTFFVCRILLFPYMYWAFGQQFGIAVHRVPFHIPLHCSLANLMLMAPQVYWFYLLLKTVLKNKTKV</sequence>
<dbReference type="GO" id="GO:0016020">
    <property type="term" value="C:membrane"/>
    <property type="evidence" value="ECO:0007669"/>
    <property type="project" value="UniProtKB-SubCell"/>
</dbReference>
<feature type="transmembrane region" description="Helical" evidence="6">
    <location>
        <begin position="184"/>
        <end position="208"/>
    </location>
</feature>
<reference evidence="8" key="5">
    <citation type="submission" date="2025-09" db="UniProtKB">
        <authorList>
            <consortium name="Ensembl"/>
        </authorList>
    </citation>
    <scope>IDENTIFICATION</scope>
</reference>
<dbReference type="CTD" id="79850"/>
<dbReference type="PANTHER" id="PTHR13439">
    <property type="entry name" value="CT120 PROTEIN"/>
    <property type="match status" value="1"/>
</dbReference>
<dbReference type="GO" id="GO:0055088">
    <property type="term" value="P:lipid homeostasis"/>
    <property type="evidence" value="ECO:0007669"/>
    <property type="project" value="TreeGrafter"/>
</dbReference>
<dbReference type="Pfam" id="PF03798">
    <property type="entry name" value="TRAM_LAG1_CLN8"/>
    <property type="match status" value="1"/>
</dbReference>
<dbReference type="InterPro" id="IPR006634">
    <property type="entry name" value="TLC-dom"/>
</dbReference>
<dbReference type="Ensembl" id="ENSCMIT00000027937.1">
    <property type="protein sequence ID" value="ENSCMIP00000027500.1"/>
    <property type="gene ID" value="ENSCMIG00000011978.1"/>
</dbReference>
<dbReference type="KEGG" id="cmk:103183319"/>
<feature type="transmembrane region" description="Helical" evidence="6">
    <location>
        <begin position="76"/>
        <end position="97"/>
    </location>
</feature>
<reference evidence="8" key="4">
    <citation type="submission" date="2025-08" db="UniProtKB">
        <authorList>
            <consortium name="Ensembl"/>
        </authorList>
    </citation>
    <scope>IDENTIFICATION</scope>
</reference>
<dbReference type="Proteomes" id="UP000314986">
    <property type="component" value="Unassembled WGS sequence"/>
</dbReference>
<evidence type="ECO:0000256" key="4">
    <source>
        <dbReference type="ARBA" id="ARBA00023136"/>
    </source>
</evidence>
<feature type="domain" description="TLC" evidence="7">
    <location>
        <begin position="33"/>
        <end position="254"/>
    </location>
</feature>
<dbReference type="SMART" id="SM00724">
    <property type="entry name" value="TLC"/>
    <property type="match status" value="1"/>
</dbReference>
<dbReference type="GO" id="GO:0005783">
    <property type="term" value="C:endoplasmic reticulum"/>
    <property type="evidence" value="ECO:0007669"/>
    <property type="project" value="TreeGrafter"/>
</dbReference>
<reference evidence="9" key="1">
    <citation type="journal article" date="2006" name="Science">
        <title>Ancient noncoding elements conserved in the human genome.</title>
        <authorList>
            <person name="Venkatesh B."/>
            <person name="Kirkness E.F."/>
            <person name="Loh Y.H."/>
            <person name="Halpern A.L."/>
            <person name="Lee A.P."/>
            <person name="Johnson J."/>
            <person name="Dandona N."/>
            <person name="Viswanathan L.D."/>
            <person name="Tay A."/>
            <person name="Venter J.C."/>
            <person name="Strausberg R.L."/>
            <person name="Brenner S."/>
        </authorList>
    </citation>
    <scope>NUCLEOTIDE SEQUENCE [LARGE SCALE GENOMIC DNA]</scope>
</reference>
<evidence type="ECO:0000259" key="7">
    <source>
        <dbReference type="PROSITE" id="PS50922"/>
    </source>
</evidence>
<evidence type="ECO:0000256" key="3">
    <source>
        <dbReference type="ARBA" id="ARBA00022989"/>
    </source>
</evidence>
<dbReference type="OMA" id="IIASSCR"/>
<dbReference type="PANTHER" id="PTHR13439:SF66">
    <property type="entry name" value="BCDNA.GH12326"/>
    <property type="match status" value="1"/>
</dbReference>
<protein>
    <submittedName>
        <fullName evidence="8">TLC domain containing 3A</fullName>
    </submittedName>
</protein>
<name>A0A4W3J4F2_CALMI</name>
<organism evidence="8 9">
    <name type="scientific">Callorhinchus milii</name>
    <name type="common">Ghost shark</name>
    <dbReference type="NCBI Taxonomy" id="7868"/>
    <lineage>
        <taxon>Eukaryota</taxon>
        <taxon>Metazoa</taxon>
        <taxon>Chordata</taxon>
        <taxon>Craniata</taxon>
        <taxon>Vertebrata</taxon>
        <taxon>Chondrichthyes</taxon>
        <taxon>Holocephali</taxon>
        <taxon>Chimaeriformes</taxon>
        <taxon>Callorhinchidae</taxon>
        <taxon>Callorhinchus</taxon>
    </lineage>
</organism>
<dbReference type="GeneID" id="103183319"/>
<evidence type="ECO:0000256" key="5">
    <source>
        <dbReference type="PROSITE-ProRule" id="PRU00205"/>
    </source>
</evidence>
<reference evidence="9" key="2">
    <citation type="journal article" date="2007" name="PLoS Biol.">
        <title>Survey sequencing and comparative analysis of the elephant shark (Callorhinchus milii) genome.</title>
        <authorList>
            <person name="Venkatesh B."/>
            <person name="Kirkness E.F."/>
            <person name="Loh Y.H."/>
            <person name="Halpern A.L."/>
            <person name="Lee A.P."/>
            <person name="Johnson J."/>
            <person name="Dandona N."/>
            <person name="Viswanathan L.D."/>
            <person name="Tay A."/>
            <person name="Venter J.C."/>
            <person name="Strausberg R.L."/>
            <person name="Brenner S."/>
        </authorList>
    </citation>
    <scope>NUCLEOTIDE SEQUENCE [LARGE SCALE GENOMIC DNA]</scope>
</reference>
<dbReference type="RefSeq" id="XP_007898925.1">
    <property type="nucleotide sequence ID" value="XM_007900734.2"/>
</dbReference>
<accession>A0A4W3J4F2</accession>
<evidence type="ECO:0000313" key="9">
    <source>
        <dbReference type="Proteomes" id="UP000314986"/>
    </source>
</evidence>
<keyword evidence="9" id="KW-1185">Reference proteome</keyword>
<dbReference type="OrthoDB" id="10266980at2759"/>
<evidence type="ECO:0000256" key="2">
    <source>
        <dbReference type="ARBA" id="ARBA00022692"/>
    </source>
</evidence>
<dbReference type="InParanoid" id="A0A4W3J4F2"/>
<dbReference type="GeneTree" id="ENSGT01010000222313"/>
<keyword evidence="4 5" id="KW-0472">Membrane</keyword>
<dbReference type="AlphaFoldDB" id="A0A4W3J4F2"/>
<keyword evidence="2 5" id="KW-0812">Transmembrane</keyword>
<feature type="transmembrane region" description="Helical" evidence="6">
    <location>
        <begin position="150"/>
        <end position="172"/>
    </location>
</feature>
<evidence type="ECO:0000313" key="8">
    <source>
        <dbReference type="Ensembl" id="ENSCMIP00000027500.1"/>
    </source>
</evidence>
<reference evidence="9" key="3">
    <citation type="journal article" date="2014" name="Nature">
        <title>Elephant shark genome provides unique insights into gnathostome evolution.</title>
        <authorList>
            <consortium name="International Elephant Shark Genome Sequencing Consortium"/>
            <person name="Venkatesh B."/>
            <person name="Lee A.P."/>
            <person name="Ravi V."/>
            <person name="Maurya A.K."/>
            <person name="Lian M.M."/>
            <person name="Swann J.B."/>
            <person name="Ohta Y."/>
            <person name="Flajnik M.F."/>
            <person name="Sutoh Y."/>
            <person name="Kasahara M."/>
            <person name="Hoon S."/>
            <person name="Gangu V."/>
            <person name="Roy S.W."/>
            <person name="Irimia M."/>
            <person name="Korzh V."/>
            <person name="Kondrychyn I."/>
            <person name="Lim Z.W."/>
            <person name="Tay B.H."/>
            <person name="Tohari S."/>
            <person name="Kong K.W."/>
            <person name="Ho S."/>
            <person name="Lorente-Galdos B."/>
            <person name="Quilez J."/>
            <person name="Marques-Bonet T."/>
            <person name="Raney B.J."/>
            <person name="Ingham P.W."/>
            <person name="Tay A."/>
            <person name="Hillier L.W."/>
            <person name="Minx P."/>
            <person name="Boehm T."/>
            <person name="Wilson R.K."/>
            <person name="Brenner S."/>
            <person name="Warren W.C."/>
        </authorList>
    </citation>
    <scope>NUCLEOTIDE SEQUENCE [LARGE SCALE GENOMIC DNA]</scope>
</reference>
<evidence type="ECO:0000256" key="6">
    <source>
        <dbReference type="SAM" id="Phobius"/>
    </source>
</evidence>
<dbReference type="PROSITE" id="PS50922">
    <property type="entry name" value="TLC"/>
    <property type="match status" value="1"/>
</dbReference>